<evidence type="ECO:0008006" key="9">
    <source>
        <dbReference type="Google" id="ProtNLM"/>
    </source>
</evidence>
<dbReference type="EMBL" id="BTSY01000004">
    <property type="protein sequence ID" value="GMT22590.1"/>
    <property type="molecule type" value="Genomic_DNA"/>
</dbReference>
<sequence length="150" mass="16344">TLDDRIHLAVQFPVDILALAANITLLLAIKSRTPPKMRAYSVFLLNGALFDAVTAVSGAMATTRVICQPDGSTVMVFLGPCTRVGSYFCHLNMSIQTYLINHSTLLLLMSFLYRQRLLTDVNPLIMSAESAKGVWRICGLCLLPTAIGTV</sequence>
<proteinExistence type="inferred from homology"/>
<evidence type="ECO:0000313" key="8">
    <source>
        <dbReference type="Proteomes" id="UP001432322"/>
    </source>
</evidence>
<dbReference type="AlphaFoldDB" id="A0AAV5VWZ2"/>
<evidence type="ECO:0000256" key="6">
    <source>
        <dbReference type="SAM" id="Phobius"/>
    </source>
</evidence>
<feature type="transmembrane region" description="Helical" evidence="6">
    <location>
        <begin position="6"/>
        <end position="28"/>
    </location>
</feature>
<dbReference type="Proteomes" id="UP001432322">
    <property type="component" value="Unassembled WGS sequence"/>
</dbReference>
<dbReference type="InterPro" id="IPR019421">
    <property type="entry name" value="7TM_GPCR_serpentine_rcpt_Srd"/>
</dbReference>
<organism evidence="7 8">
    <name type="scientific">Pristionchus fissidentatus</name>
    <dbReference type="NCBI Taxonomy" id="1538716"/>
    <lineage>
        <taxon>Eukaryota</taxon>
        <taxon>Metazoa</taxon>
        <taxon>Ecdysozoa</taxon>
        <taxon>Nematoda</taxon>
        <taxon>Chromadorea</taxon>
        <taxon>Rhabditida</taxon>
        <taxon>Rhabditina</taxon>
        <taxon>Diplogasteromorpha</taxon>
        <taxon>Diplogasteroidea</taxon>
        <taxon>Neodiplogasteridae</taxon>
        <taxon>Pristionchus</taxon>
    </lineage>
</organism>
<gene>
    <name evidence="7" type="ORF">PFISCL1PPCAC_13887</name>
</gene>
<keyword evidence="4 6" id="KW-1133">Transmembrane helix</keyword>
<feature type="non-terminal residue" evidence="7">
    <location>
        <position position="150"/>
    </location>
</feature>
<dbReference type="InterPro" id="IPR050920">
    <property type="entry name" value="Nematode_rcpt-like_delta"/>
</dbReference>
<name>A0AAV5VWZ2_9BILA</name>
<dbReference type="PANTHER" id="PTHR22945">
    <property type="entry name" value="SERPENTINE RECEPTOR, CLASS D DELTA"/>
    <property type="match status" value="1"/>
</dbReference>
<evidence type="ECO:0000256" key="4">
    <source>
        <dbReference type="ARBA" id="ARBA00022989"/>
    </source>
</evidence>
<feature type="transmembrane region" description="Helical" evidence="6">
    <location>
        <begin position="40"/>
        <end position="61"/>
    </location>
</feature>
<evidence type="ECO:0000256" key="1">
    <source>
        <dbReference type="ARBA" id="ARBA00004141"/>
    </source>
</evidence>
<evidence type="ECO:0000256" key="3">
    <source>
        <dbReference type="ARBA" id="ARBA00022692"/>
    </source>
</evidence>
<evidence type="ECO:0000313" key="7">
    <source>
        <dbReference type="EMBL" id="GMT22590.1"/>
    </source>
</evidence>
<protein>
    <recommendedName>
        <fullName evidence="9">G protein-coupled receptor</fullName>
    </recommendedName>
</protein>
<keyword evidence="3 6" id="KW-0812">Transmembrane</keyword>
<feature type="non-terminal residue" evidence="7">
    <location>
        <position position="1"/>
    </location>
</feature>
<dbReference type="PANTHER" id="PTHR22945:SF40">
    <property type="entry name" value="SERPENTINE RECEPTOR, CLASS D (DELTA)-RELATED"/>
    <property type="match status" value="1"/>
</dbReference>
<evidence type="ECO:0000256" key="5">
    <source>
        <dbReference type="ARBA" id="ARBA00023136"/>
    </source>
</evidence>
<comment type="subcellular location">
    <subcellularLocation>
        <location evidence="1">Membrane</location>
        <topology evidence="1">Multi-pass membrane protein</topology>
    </subcellularLocation>
</comment>
<dbReference type="Pfam" id="PF10317">
    <property type="entry name" value="7TM_GPCR_Srd"/>
    <property type="match status" value="1"/>
</dbReference>
<dbReference type="GO" id="GO:0016020">
    <property type="term" value="C:membrane"/>
    <property type="evidence" value="ECO:0007669"/>
    <property type="project" value="UniProtKB-SubCell"/>
</dbReference>
<dbReference type="SUPFAM" id="SSF81321">
    <property type="entry name" value="Family A G protein-coupled receptor-like"/>
    <property type="match status" value="1"/>
</dbReference>
<evidence type="ECO:0000256" key="2">
    <source>
        <dbReference type="ARBA" id="ARBA00009166"/>
    </source>
</evidence>
<keyword evidence="8" id="KW-1185">Reference proteome</keyword>
<comment type="caution">
    <text evidence="7">The sequence shown here is derived from an EMBL/GenBank/DDBJ whole genome shotgun (WGS) entry which is preliminary data.</text>
</comment>
<reference evidence="7" key="1">
    <citation type="submission" date="2023-10" db="EMBL/GenBank/DDBJ databases">
        <title>Genome assembly of Pristionchus species.</title>
        <authorList>
            <person name="Yoshida K."/>
            <person name="Sommer R.J."/>
        </authorList>
    </citation>
    <scope>NUCLEOTIDE SEQUENCE</scope>
    <source>
        <strain evidence="7">RS5133</strain>
    </source>
</reference>
<accession>A0AAV5VWZ2</accession>
<comment type="similarity">
    <text evidence="2">Belongs to the nematode receptor-like protein srd family.</text>
</comment>
<keyword evidence="5 6" id="KW-0472">Membrane</keyword>